<reference evidence="2" key="1">
    <citation type="submission" date="2013-05" db="EMBL/GenBank/DDBJ databases">
        <authorList>
            <person name="Yim A.K.Y."/>
            <person name="Chan T.F."/>
            <person name="Ji K.M."/>
            <person name="Liu X.Y."/>
            <person name="Zhou J.W."/>
            <person name="Li R.Q."/>
            <person name="Yang K.Y."/>
            <person name="Li J."/>
            <person name="Li M."/>
            <person name="Law P.T.W."/>
            <person name="Wu Y.L."/>
            <person name="Cai Z.L."/>
            <person name="Qin H."/>
            <person name="Bao Y."/>
            <person name="Leung R.K.K."/>
            <person name="Ng P.K.S."/>
            <person name="Zou J."/>
            <person name="Zhong X.J."/>
            <person name="Ran P.X."/>
            <person name="Zhong N.S."/>
            <person name="Liu Z.G."/>
            <person name="Tsui S.K.W."/>
        </authorList>
    </citation>
    <scope>NUCLEOTIDE SEQUENCE</scope>
    <source>
        <strain evidence="2">Derf</strain>
        <tissue evidence="2">Whole organism</tissue>
    </source>
</reference>
<organism evidence="2 3">
    <name type="scientific">Dermatophagoides farinae</name>
    <name type="common">American house dust mite</name>
    <dbReference type="NCBI Taxonomy" id="6954"/>
    <lineage>
        <taxon>Eukaryota</taxon>
        <taxon>Metazoa</taxon>
        <taxon>Ecdysozoa</taxon>
        <taxon>Arthropoda</taxon>
        <taxon>Chelicerata</taxon>
        <taxon>Arachnida</taxon>
        <taxon>Acari</taxon>
        <taxon>Acariformes</taxon>
        <taxon>Sarcoptiformes</taxon>
        <taxon>Astigmata</taxon>
        <taxon>Psoroptidia</taxon>
        <taxon>Analgoidea</taxon>
        <taxon>Pyroglyphidae</taxon>
        <taxon>Dermatophagoidinae</taxon>
        <taxon>Dermatophagoides</taxon>
    </lineage>
</organism>
<dbReference type="GO" id="GO:0005654">
    <property type="term" value="C:nucleoplasm"/>
    <property type="evidence" value="ECO:0007669"/>
    <property type="project" value="TreeGrafter"/>
</dbReference>
<name>A0A922HUI5_DERFA</name>
<dbReference type="AlphaFoldDB" id="A0A922HUI5"/>
<protein>
    <submittedName>
        <fullName evidence="2">Uncharacterized protein</fullName>
    </submittedName>
</protein>
<keyword evidence="3" id="KW-1185">Reference proteome</keyword>
<dbReference type="Pfam" id="PF22945">
    <property type="entry name" value="LEM-3_GIY-YIG"/>
    <property type="match status" value="1"/>
</dbReference>
<sequence>MAINLKLEQTKTIKQQLDECKFSLWHNPVSSWKNRKFVYLDNKNLKEQLKQSKSRLEMENLKMENEKLKKKPARYRRFAPAQAGPAGLRGRLRRPTWHPVKGVNFNALCLTVGFYELRVASGLRFGTAGSAITCALHLIPLKKLHTVVIVDLFLNFLNKNLQIIRIFAAAKSHINHSMLQYWCRKQKPIRQEIVNLYGSLGSRSFCCKMNHSLLVNIRASMLRLFTNKPVPLSKPLCGSILRLNMVIDPMFNPNNLVGSSHEDSTLNRQPLWLSAISYFRYNQIIRAKNVHHKILLSCHGTKLEFCLIIRAKNVHHKILLSCHGTKLEFCLIIRAKNVHHKILLSCHGTKLEFCLIIRAKNVHHKILLSCHGTKLEFCLLALYFRLFEQKMCIIKFYYHVSLNDELIQRTTFTIKTIGKLAFVTIISSLCFKNKIIKKENKKFEEQLKNKKSSVEITKLKKEITQLKQRVSVQQSKMNSSSLSHYNRYKQLQQLSNPGRVINESEDAILYKLEKNYNISLDIFKSLNFPFAEAREYERNMILKNLTRTKEKRNKIVYFLMDPSMIKDISSQENIILGQELIDYRLFYQFISSIFYVGQGKKNRPPKHLFYANKEITQPTKLDLDPKFRKIRKIWDRGLNPILFNAYEGLTQQEAQAREALLIETIGLYKLTNQVYATYRGRWKISINKKRILGTYLLCKIFKKYSSEEELWKKAAKLEIASKNACEDDTEDESD</sequence>
<dbReference type="InterPro" id="IPR034998">
    <property type="entry name" value="ANKLE1"/>
</dbReference>
<feature type="coiled-coil region" evidence="1">
    <location>
        <begin position="42"/>
        <end position="71"/>
    </location>
</feature>
<dbReference type="EMBL" id="ASGP02000004">
    <property type="protein sequence ID" value="KAH9510675.1"/>
    <property type="molecule type" value="Genomic_DNA"/>
</dbReference>
<dbReference type="PANTHER" id="PTHR46427">
    <property type="entry name" value="ANKYRIN REPEAT AND LEM DOMAIN-CONTAINING PROTEIN 1"/>
    <property type="match status" value="1"/>
</dbReference>
<dbReference type="GO" id="GO:0000724">
    <property type="term" value="P:double-strand break repair via homologous recombination"/>
    <property type="evidence" value="ECO:0007669"/>
    <property type="project" value="TreeGrafter"/>
</dbReference>
<dbReference type="PANTHER" id="PTHR46427:SF1">
    <property type="entry name" value="ANKYRIN REPEAT AND LEM DOMAIN-CONTAINING PROTEIN 1"/>
    <property type="match status" value="1"/>
</dbReference>
<dbReference type="GO" id="GO:0004520">
    <property type="term" value="F:DNA endonuclease activity"/>
    <property type="evidence" value="ECO:0007669"/>
    <property type="project" value="TreeGrafter"/>
</dbReference>
<keyword evidence="1" id="KW-0175">Coiled coil</keyword>
<dbReference type="GO" id="GO:0000712">
    <property type="term" value="P:resolution of meiotic recombination intermediates"/>
    <property type="evidence" value="ECO:0007669"/>
    <property type="project" value="TreeGrafter"/>
</dbReference>
<proteinExistence type="predicted"/>
<evidence type="ECO:0000313" key="3">
    <source>
        <dbReference type="Proteomes" id="UP000790347"/>
    </source>
</evidence>
<comment type="caution">
    <text evidence="2">The sequence shown here is derived from an EMBL/GenBank/DDBJ whole genome shotgun (WGS) entry which is preliminary data.</text>
</comment>
<dbReference type="Proteomes" id="UP000790347">
    <property type="component" value="Unassembled WGS sequence"/>
</dbReference>
<feature type="coiled-coil region" evidence="1">
    <location>
        <begin position="433"/>
        <end position="476"/>
    </location>
</feature>
<evidence type="ECO:0000313" key="2">
    <source>
        <dbReference type="EMBL" id="KAH9510675.1"/>
    </source>
</evidence>
<accession>A0A922HUI5</accession>
<gene>
    <name evidence="2" type="ORF">DERF_009185</name>
</gene>
<dbReference type="GO" id="GO:0005737">
    <property type="term" value="C:cytoplasm"/>
    <property type="evidence" value="ECO:0007669"/>
    <property type="project" value="TreeGrafter"/>
</dbReference>
<evidence type="ECO:0000256" key="1">
    <source>
        <dbReference type="SAM" id="Coils"/>
    </source>
</evidence>
<reference evidence="2" key="2">
    <citation type="journal article" date="2022" name="Res Sq">
        <title>Comparative Genomics Reveals Insights into the Divergent Evolution of Astigmatic Mites and Household Pest Adaptations.</title>
        <authorList>
            <person name="Xiong Q."/>
            <person name="Wan A.T.-Y."/>
            <person name="Liu X.-Y."/>
            <person name="Fung C.S.-H."/>
            <person name="Xiao X."/>
            <person name="Malainual N."/>
            <person name="Hou J."/>
            <person name="Wang L."/>
            <person name="Wang M."/>
            <person name="Yang K."/>
            <person name="Cui Y."/>
            <person name="Leung E."/>
            <person name="Nong W."/>
            <person name="Shin S.-K."/>
            <person name="Au S."/>
            <person name="Jeong K.Y."/>
            <person name="Chew F.T."/>
            <person name="Hui J."/>
            <person name="Leung T.F."/>
            <person name="Tungtrongchitr A."/>
            <person name="Zhong N."/>
            <person name="Liu Z."/>
            <person name="Tsui S."/>
        </authorList>
    </citation>
    <scope>NUCLEOTIDE SEQUENCE</scope>
    <source>
        <strain evidence="2">Derf</strain>
        <tissue evidence="2">Whole organism</tissue>
    </source>
</reference>